<reference evidence="2 3" key="1">
    <citation type="journal article" date="2019" name="Commun. Biol.">
        <title>The bagworm genome reveals a unique fibroin gene that provides high tensile strength.</title>
        <authorList>
            <person name="Kono N."/>
            <person name="Nakamura H."/>
            <person name="Ohtoshi R."/>
            <person name="Tomita M."/>
            <person name="Numata K."/>
            <person name="Arakawa K."/>
        </authorList>
    </citation>
    <scope>NUCLEOTIDE SEQUENCE [LARGE SCALE GENOMIC DNA]</scope>
</reference>
<evidence type="ECO:0000313" key="3">
    <source>
        <dbReference type="Proteomes" id="UP000299102"/>
    </source>
</evidence>
<sequence length="336" mass="38150">MPALWASSEKSMYVRTVWVDGMRHAILQPEDPHNKKRPRSFTAGADRKSRTRQSTSRLTFRPGSSSEIDFILKPQRSFATARTPTESELELHPIERLELSDIEDSEPEELVLNAHAQPLLQCDTSRTKYTSFVDMRALRSNRTTRTEPKPTNELSDRVLQWLDLAGKIDLITDNGAPDNDATRFVRPRHSWPEIQKRNDELAKPKPPVDSKTPKSDRNRPEYTPKPSDRRGDTARCEAIDRQELQPARTLESYARATRNAPAKTGKPRNHKAAVQETRLKVANEIHAVEKQYAALISKKIIPEFDAPSKRQVHIFMPAVPKKPPSNISSKPASVMS</sequence>
<feature type="compositionally biased region" description="Basic and acidic residues" evidence="1">
    <location>
        <begin position="190"/>
        <end position="233"/>
    </location>
</feature>
<dbReference type="AlphaFoldDB" id="A0A4C1SSW2"/>
<name>A0A4C1SSW2_EUMVA</name>
<dbReference type="Proteomes" id="UP000299102">
    <property type="component" value="Unassembled WGS sequence"/>
</dbReference>
<comment type="caution">
    <text evidence="2">The sequence shown here is derived from an EMBL/GenBank/DDBJ whole genome shotgun (WGS) entry which is preliminary data.</text>
</comment>
<evidence type="ECO:0000256" key="1">
    <source>
        <dbReference type="SAM" id="MobiDB-lite"/>
    </source>
</evidence>
<proteinExistence type="predicted"/>
<organism evidence="2 3">
    <name type="scientific">Eumeta variegata</name>
    <name type="common">Bagworm moth</name>
    <name type="synonym">Eumeta japonica</name>
    <dbReference type="NCBI Taxonomy" id="151549"/>
    <lineage>
        <taxon>Eukaryota</taxon>
        <taxon>Metazoa</taxon>
        <taxon>Ecdysozoa</taxon>
        <taxon>Arthropoda</taxon>
        <taxon>Hexapoda</taxon>
        <taxon>Insecta</taxon>
        <taxon>Pterygota</taxon>
        <taxon>Neoptera</taxon>
        <taxon>Endopterygota</taxon>
        <taxon>Lepidoptera</taxon>
        <taxon>Glossata</taxon>
        <taxon>Ditrysia</taxon>
        <taxon>Tineoidea</taxon>
        <taxon>Psychidae</taxon>
        <taxon>Oiketicinae</taxon>
        <taxon>Eumeta</taxon>
    </lineage>
</organism>
<keyword evidence="3" id="KW-1185">Reference proteome</keyword>
<accession>A0A4C1SSW2</accession>
<protein>
    <submittedName>
        <fullName evidence="2">Uncharacterized protein</fullName>
    </submittedName>
</protein>
<dbReference type="EMBL" id="BGZK01000017">
    <property type="protein sequence ID" value="GBP05222.1"/>
    <property type="molecule type" value="Genomic_DNA"/>
</dbReference>
<evidence type="ECO:0000313" key="2">
    <source>
        <dbReference type="EMBL" id="GBP05222.1"/>
    </source>
</evidence>
<gene>
    <name evidence="2" type="ORF">EVAR_76691_1</name>
</gene>
<dbReference type="OrthoDB" id="6735508at2759"/>
<feature type="region of interest" description="Disordered" evidence="1">
    <location>
        <begin position="170"/>
        <end position="233"/>
    </location>
</feature>
<feature type="region of interest" description="Disordered" evidence="1">
    <location>
        <begin position="28"/>
        <end position="60"/>
    </location>
</feature>